<evidence type="ECO:0000313" key="3">
    <source>
        <dbReference type="EMBL" id="TMW55554.1"/>
    </source>
</evidence>
<evidence type="ECO:0000313" key="4">
    <source>
        <dbReference type="Proteomes" id="UP000794436"/>
    </source>
</evidence>
<keyword evidence="4" id="KW-1185">Reference proteome</keyword>
<comment type="caution">
    <text evidence="3">The sequence shown here is derived from an EMBL/GenBank/DDBJ whole genome shotgun (WGS) entry which is preliminary data.</text>
</comment>
<feature type="region of interest" description="Disordered" evidence="1">
    <location>
        <begin position="31"/>
        <end position="76"/>
    </location>
</feature>
<dbReference type="Proteomes" id="UP000794436">
    <property type="component" value="Unassembled WGS sequence"/>
</dbReference>
<accession>A0A8K1C307</accession>
<keyword evidence="2" id="KW-0472">Membrane</keyword>
<feature type="transmembrane region" description="Helical" evidence="2">
    <location>
        <begin position="144"/>
        <end position="163"/>
    </location>
</feature>
<gene>
    <name evidence="3" type="ORF">Poli38472_010436</name>
</gene>
<dbReference type="AlphaFoldDB" id="A0A8K1C307"/>
<feature type="region of interest" description="Disordered" evidence="1">
    <location>
        <begin position="229"/>
        <end position="248"/>
    </location>
</feature>
<name>A0A8K1C307_PYTOL</name>
<evidence type="ECO:0000256" key="2">
    <source>
        <dbReference type="SAM" id="Phobius"/>
    </source>
</evidence>
<keyword evidence="2" id="KW-0812">Transmembrane</keyword>
<evidence type="ECO:0000256" key="1">
    <source>
        <dbReference type="SAM" id="MobiDB-lite"/>
    </source>
</evidence>
<reference evidence="3" key="1">
    <citation type="submission" date="2019-03" db="EMBL/GenBank/DDBJ databases">
        <title>Long read genome sequence of the mycoparasitic Pythium oligandrum ATCC 38472 isolated from sugarbeet rhizosphere.</title>
        <authorList>
            <person name="Gaulin E."/>
        </authorList>
    </citation>
    <scope>NUCLEOTIDE SEQUENCE</scope>
    <source>
        <strain evidence="3">ATCC 38472_TT</strain>
    </source>
</reference>
<keyword evidence="2" id="KW-1133">Transmembrane helix</keyword>
<sequence>MSASTEADVPPIAEEAAALVEVRLPRIRSSHNDSTPFSVGGTTNHSEASTAQRYTSLHTPETTRTGGLGEPVNTGPRRTMAQPLGHRIDLMDRCKWSAVIVFLYYIVTVLAWPSYLVTLLGVSCGLVGVYACRPPHTFGKVMWLLLYLWFNVVMVGCVGYAVVDSILGKSDLKPITAAFGLLAVIFHMRAVKLCRDVVRKARVMRALAEVFCCGCYFRRRRAPQAEPEAGRQVTLTINDGDPDADDSSDWEIDYLHMLTPRSVDR</sequence>
<dbReference type="EMBL" id="SPLM01000147">
    <property type="protein sequence ID" value="TMW55554.1"/>
    <property type="molecule type" value="Genomic_DNA"/>
</dbReference>
<protein>
    <submittedName>
        <fullName evidence="3">Uncharacterized protein</fullName>
    </submittedName>
</protein>
<proteinExistence type="predicted"/>
<organism evidence="3 4">
    <name type="scientific">Pythium oligandrum</name>
    <name type="common">Mycoparasitic fungus</name>
    <dbReference type="NCBI Taxonomy" id="41045"/>
    <lineage>
        <taxon>Eukaryota</taxon>
        <taxon>Sar</taxon>
        <taxon>Stramenopiles</taxon>
        <taxon>Oomycota</taxon>
        <taxon>Peronosporomycetes</taxon>
        <taxon>Pythiales</taxon>
        <taxon>Pythiaceae</taxon>
        <taxon>Pythium</taxon>
    </lineage>
</organism>
<feature type="compositionally biased region" description="Polar residues" evidence="1">
    <location>
        <begin position="32"/>
        <end position="65"/>
    </location>
</feature>